<dbReference type="GO" id="GO:0005634">
    <property type="term" value="C:nucleus"/>
    <property type="evidence" value="ECO:0007669"/>
    <property type="project" value="UniProtKB-SubCell"/>
</dbReference>
<evidence type="ECO:0000256" key="2">
    <source>
        <dbReference type="ARBA" id="ARBA00004123"/>
    </source>
</evidence>
<organism evidence="7">
    <name type="scientific">Menopon gallinae</name>
    <name type="common">poultry shaft louse</name>
    <dbReference type="NCBI Taxonomy" id="328185"/>
    <lineage>
        <taxon>Eukaryota</taxon>
        <taxon>Metazoa</taxon>
        <taxon>Ecdysozoa</taxon>
        <taxon>Arthropoda</taxon>
        <taxon>Hexapoda</taxon>
        <taxon>Insecta</taxon>
        <taxon>Pterygota</taxon>
        <taxon>Neoptera</taxon>
        <taxon>Paraneoptera</taxon>
        <taxon>Psocodea</taxon>
        <taxon>Troctomorpha</taxon>
        <taxon>Phthiraptera</taxon>
        <taxon>Amblycera</taxon>
        <taxon>Menoponidae</taxon>
        <taxon>Menopon</taxon>
    </lineage>
</organism>
<evidence type="ECO:0000256" key="3">
    <source>
        <dbReference type="ARBA" id="ARBA00004496"/>
    </source>
</evidence>
<name>A0AAW2HSQ2_9NEOP</name>
<dbReference type="Pfam" id="PF14713">
    <property type="entry name" value="DUF4464"/>
    <property type="match status" value="1"/>
</dbReference>
<accession>A0AAW2HSQ2</accession>
<comment type="subcellular location">
    <subcellularLocation>
        <location evidence="3">Cytoplasm</location>
    </subcellularLocation>
    <subcellularLocation>
        <location evidence="2">Nucleus</location>
    </subcellularLocation>
</comment>
<gene>
    <name evidence="7" type="ORF">PYX00_005441</name>
</gene>
<evidence type="ECO:0000256" key="5">
    <source>
        <dbReference type="ARBA" id="ARBA00022490"/>
    </source>
</evidence>
<comment type="caution">
    <text evidence="7">The sequence shown here is derived from an EMBL/GenBank/DDBJ whole genome shotgun (WGS) entry which is preliminary data.</text>
</comment>
<reference evidence="7" key="1">
    <citation type="journal article" date="2024" name="Gigascience">
        <title>Chromosome-level genome of the poultry shaft louse Menopon gallinae provides insight into the host-switching and adaptive evolution of parasitic lice.</title>
        <authorList>
            <person name="Xu Y."/>
            <person name="Ma L."/>
            <person name="Liu S."/>
            <person name="Liang Y."/>
            <person name="Liu Q."/>
            <person name="He Z."/>
            <person name="Tian L."/>
            <person name="Duan Y."/>
            <person name="Cai W."/>
            <person name="Li H."/>
            <person name="Song F."/>
        </authorList>
    </citation>
    <scope>NUCLEOTIDE SEQUENCE</scope>
    <source>
        <strain evidence="7">Cailab_2023a</strain>
    </source>
</reference>
<evidence type="ECO:0000256" key="4">
    <source>
        <dbReference type="ARBA" id="ARBA00021436"/>
    </source>
</evidence>
<comment type="function">
    <text evidence="1">May be involved in spermatogenesis.</text>
</comment>
<sequence>MDKRSVLDSDKRLLEFRTYDAYLDSLVSRIDVCYFRNYVTARKIAELGYRSSGDMLTKEEFYRKLADVIEALFPSKKPYELCSYGMTSRDNLPNELANREKDNRIGLLATIIFVRYSTKSGHEISGYIDYADRLLSEDWTPFFLGKRKLRLRNSDLSFFNWRNNINYYNNSMNYTVSRFSP</sequence>
<dbReference type="EMBL" id="JARGDH010000003">
    <property type="protein sequence ID" value="KAL0272501.1"/>
    <property type="molecule type" value="Genomic_DNA"/>
</dbReference>
<dbReference type="InterPro" id="IPR027887">
    <property type="entry name" value="DUF4464"/>
</dbReference>
<dbReference type="AlphaFoldDB" id="A0AAW2HSQ2"/>
<keyword evidence="6" id="KW-0539">Nucleus</keyword>
<evidence type="ECO:0000256" key="1">
    <source>
        <dbReference type="ARBA" id="ARBA00003056"/>
    </source>
</evidence>
<proteinExistence type="predicted"/>
<evidence type="ECO:0000313" key="7">
    <source>
        <dbReference type="EMBL" id="KAL0272501.1"/>
    </source>
</evidence>
<dbReference type="PANTHER" id="PTHR33588:SF1">
    <property type="entry name" value="CILIA- AND FLAGELLA-ASSOCIATED PROTEIN 299"/>
    <property type="match status" value="1"/>
</dbReference>
<protein>
    <recommendedName>
        <fullName evidence="4">Cilia- and flagella-associated protein 299</fullName>
    </recommendedName>
</protein>
<evidence type="ECO:0000256" key="6">
    <source>
        <dbReference type="ARBA" id="ARBA00023242"/>
    </source>
</evidence>
<dbReference type="PANTHER" id="PTHR33588">
    <property type="entry name" value="CILIA- AND FLAGELLA-ASSOCIATED PROTEIN 299"/>
    <property type="match status" value="1"/>
</dbReference>
<keyword evidence="5" id="KW-0963">Cytoplasm</keyword>
<dbReference type="GO" id="GO:0005737">
    <property type="term" value="C:cytoplasm"/>
    <property type="evidence" value="ECO:0007669"/>
    <property type="project" value="UniProtKB-SubCell"/>
</dbReference>